<dbReference type="InParanoid" id="D2I2Y5"/>
<dbReference type="GO" id="GO:0005813">
    <property type="term" value="C:centrosome"/>
    <property type="evidence" value="ECO:0007669"/>
    <property type="project" value="TreeGrafter"/>
</dbReference>
<reference evidence="4" key="1">
    <citation type="journal article" date="2010" name="Nature">
        <title>The sequence and de novo assembly of the giant panda genome.</title>
        <authorList>
            <person name="Li R."/>
            <person name="Fan W."/>
            <person name="Tian G."/>
            <person name="Zhu H."/>
            <person name="He L."/>
            <person name="Cai J."/>
            <person name="Huang Q."/>
            <person name="Cai Q."/>
            <person name="Li B."/>
            <person name="Bai Y."/>
            <person name="Zhang Z."/>
            <person name="Zhang Y."/>
            <person name="Wang W."/>
            <person name="Li J."/>
            <person name="Wei F."/>
            <person name="Li H."/>
            <person name="Jian M."/>
            <person name="Li J."/>
            <person name="Zhang Z."/>
            <person name="Nielsen R."/>
            <person name="Li D."/>
            <person name="Gu W."/>
            <person name="Yang Z."/>
            <person name="Xuan Z."/>
            <person name="Ryder O.A."/>
            <person name="Leung F.C."/>
            <person name="Zhou Y."/>
            <person name="Cao J."/>
            <person name="Sun X."/>
            <person name="Fu Y."/>
            <person name="Fang X."/>
            <person name="Guo X."/>
            <person name="Wang B."/>
            <person name="Hou R."/>
            <person name="Shen F."/>
            <person name="Mu B."/>
            <person name="Ni P."/>
            <person name="Lin R."/>
            <person name="Qian W."/>
            <person name="Wang G."/>
            <person name="Yu C."/>
            <person name="Nie W."/>
            <person name="Wang J."/>
            <person name="Wu Z."/>
            <person name="Liang H."/>
            <person name="Min J."/>
            <person name="Wu Q."/>
            <person name="Cheng S."/>
            <person name="Ruan J."/>
            <person name="Wang M."/>
            <person name="Shi Z."/>
            <person name="Wen M."/>
            <person name="Liu B."/>
            <person name="Ren X."/>
            <person name="Zheng H."/>
            <person name="Dong D."/>
            <person name="Cook K."/>
            <person name="Shan G."/>
            <person name="Zhang H."/>
            <person name="Kosiol C."/>
            <person name="Xie X."/>
            <person name="Lu Z."/>
            <person name="Zheng H."/>
            <person name="Li Y."/>
            <person name="Steiner C.C."/>
            <person name="Lam T.T."/>
            <person name="Lin S."/>
            <person name="Zhang Q."/>
            <person name="Li G."/>
            <person name="Tian J."/>
            <person name="Gong T."/>
            <person name="Liu H."/>
            <person name="Zhang D."/>
            <person name="Fang L."/>
            <person name="Ye C."/>
            <person name="Zhang J."/>
            <person name="Hu W."/>
            <person name="Xu A."/>
            <person name="Ren Y."/>
            <person name="Zhang G."/>
            <person name="Bruford M.W."/>
            <person name="Li Q."/>
            <person name="Ma L."/>
            <person name="Guo Y."/>
            <person name="An N."/>
            <person name="Hu Y."/>
            <person name="Zheng Y."/>
            <person name="Shi Y."/>
            <person name="Li Z."/>
            <person name="Liu Q."/>
            <person name="Chen Y."/>
            <person name="Zhao J."/>
            <person name="Qu N."/>
            <person name="Zhao S."/>
            <person name="Tian F."/>
            <person name="Wang X."/>
            <person name="Wang H."/>
            <person name="Xu L."/>
            <person name="Liu X."/>
            <person name="Vinar T."/>
            <person name="Wang Y."/>
            <person name="Lam T.W."/>
            <person name="Yiu S.M."/>
            <person name="Liu S."/>
            <person name="Zhang H."/>
            <person name="Li D."/>
            <person name="Huang Y."/>
            <person name="Wang X."/>
            <person name="Yang G."/>
            <person name="Jiang Z."/>
            <person name="Wang J."/>
            <person name="Qin N."/>
            <person name="Li L."/>
            <person name="Li J."/>
            <person name="Bolund L."/>
            <person name="Kristiansen K."/>
            <person name="Wong G.K."/>
            <person name="Olson M."/>
            <person name="Zhang X."/>
            <person name="Li S."/>
            <person name="Yang H."/>
            <person name="Wang J."/>
            <person name="Wang J."/>
        </authorList>
    </citation>
    <scope>NUCLEOTIDE SEQUENCE [LARGE SCALE GENOMIC DNA]</scope>
</reference>
<feature type="domain" description="IFT80/172/WDR35 TPR" evidence="3">
    <location>
        <begin position="161"/>
        <end position="201"/>
    </location>
</feature>
<dbReference type="InterPro" id="IPR056456">
    <property type="entry name" value="Beta-prop_IFT80_2nd"/>
</dbReference>
<dbReference type="PANTHER" id="PTHR24098">
    <property type="entry name" value="OUTER SEGMENT 5"/>
    <property type="match status" value="1"/>
</dbReference>
<dbReference type="GO" id="GO:0005929">
    <property type="term" value="C:cilium"/>
    <property type="evidence" value="ECO:0007669"/>
    <property type="project" value="TreeGrafter"/>
</dbReference>
<feature type="domain" description="IFT80/172/WDR35 TPR" evidence="3">
    <location>
        <begin position="109"/>
        <end position="137"/>
    </location>
</feature>
<organism evidence="4">
    <name type="scientific">Ailuropoda melanoleuca</name>
    <name type="common">Giant panda</name>
    <dbReference type="NCBI Taxonomy" id="9646"/>
    <lineage>
        <taxon>Eukaryota</taxon>
        <taxon>Metazoa</taxon>
        <taxon>Chordata</taxon>
        <taxon>Craniata</taxon>
        <taxon>Vertebrata</taxon>
        <taxon>Euteleostomi</taxon>
        <taxon>Mammalia</taxon>
        <taxon>Eutheria</taxon>
        <taxon>Laurasiatheria</taxon>
        <taxon>Carnivora</taxon>
        <taxon>Caniformia</taxon>
        <taxon>Ursidae</taxon>
        <taxon>Ailuropoda</taxon>
    </lineage>
</organism>
<proteinExistence type="predicted"/>
<dbReference type="Pfam" id="PF23335">
    <property type="entry name" value="Beta-prop_IFT80_2nd"/>
    <property type="match status" value="1"/>
</dbReference>
<dbReference type="PANTHER" id="PTHR24098:SF11">
    <property type="entry name" value="INTRAFLAGELLAR TRANSPORT PROTEIN 80 HOMOLOG"/>
    <property type="match status" value="1"/>
</dbReference>
<dbReference type="InterPro" id="IPR056157">
    <property type="entry name" value="TPR_IFT80_172_dom"/>
</dbReference>
<evidence type="ECO:0000259" key="3">
    <source>
        <dbReference type="Pfam" id="PF23387"/>
    </source>
</evidence>
<dbReference type="EMBL" id="GL194228">
    <property type="protein sequence ID" value="EFB25155.1"/>
    <property type="molecule type" value="Genomic_DNA"/>
</dbReference>
<dbReference type="AlphaFoldDB" id="D2I2Y5"/>
<protein>
    <submittedName>
        <fullName evidence="4">Uncharacterized protein</fullName>
    </submittedName>
</protein>
<dbReference type="Pfam" id="PF23387">
    <property type="entry name" value="TPR_IFT80_172"/>
    <property type="match status" value="2"/>
</dbReference>
<evidence type="ECO:0000256" key="1">
    <source>
        <dbReference type="ARBA" id="ARBA00022574"/>
    </source>
</evidence>
<sequence>MVHTLAWSDTCNILCGLQDTRFTVWYYPNTVYVDRDILPKTLYERDASEFSKNPHIVSFVGNQVTIRRADGSLVHISLSPYPAILHEYVSSSKWEDAVRLCRFVKEQTMWACLAAMAVANRDMTTAEIAYAAIGEGFYVLFCVSSFSLKDLKSQRNEETWALELAVKYKTHVDTVLAYRQKFLETFGKQETNKRYLQYAEGEADVQSRVREVEAGEPFGVWFRNYFYLQIDWEKIRAKIEMEITKERERSSSSQASKNIGLRH</sequence>
<accession>D2I2Y5</accession>
<gene>
    <name evidence="4" type="ORF">PANDA_019816</name>
</gene>
<evidence type="ECO:0000313" key="4">
    <source>
        <dbReference type="EMBL" id="EFB25155.1"/>
    </source>
</evidence>
<keyword evidence="1" id="KW-0853">WD repeat</keyword>
<name>D2I2Y5_AILME</name>
<dbReference type="GO" id="GO:0060271">
    <property type="term" value="P:cilium assembly"/>
    <property type="evidence" value="ECO:0007669"/>
    <property type="project" value="TreeGrafter"/>
</dbReference>
<evidence type="ECO:0000259" key="2">
    <source>
        <dbReference type="Pfam" id="PF23335"/>
    </source>
</evidence>
<dbReference type="GO" id="GO:0030992">
    <property type="term" value="C:intraciliary transport particle B"/>
    <property type="evidence" value="ECO:0007669"/>
    <property type="project" value="TreeGrafter"/>
</dbReference>
<feature type="domain" description="IFT80 second beta-propeller" evidence="2">
    <location>
        <begin position="1"/>
        <end position="81"/>
    </location>
</feature>